<keyword evidence="5" id="KW-0809">Transit peptide</keyword>
<dbReference type="GO" id="GO:0009083">
    <property type="term" value="P:branched-chain amino acid catabolic process"/>
    <property type="evidence" value="ECO:0007669"/>
    <property type="project" value="TreeGrafter"/>
</dbReference>
<comment type="subcellular location">
    <subcellularLocation>
        <location evidence="2">Mitochondrion matrix</location>
    </subcellularLocation>
</comment>
<dbReference type="GO" id="GO:0005759">
    <property type="term" value="C:mitochondrial matrix"/>
    <property type="evidence" value="ECO:0007669"/>
    <property type="project" value="UniProtKB-SubCell"/>
</dbReference>
<keyword evidence="4" id="KW-0479">Metal-binding</keyword>
<dbReference type="Pfam" id="PF00676">
    <property type="entry name" value="E1_dh"/>
    <property type="match status" value="2"/>
</dbReference>
<dbReference type="GO" id="GO:0003863">
    <property type="term" value="F:branched-chain 2-oxo acid dehydrogenase activity"/>
    <property type="evidence" value="ECO:0007669"/>
    <property type="project" value="UniProtKB-EC"/>
</dbReference>
<gene>
    <name evidence="12" type="primary">Bckdha</name>
    <name evidence="12" type="ORF">PEBR_26948</name>
</gene>
<dbReference type="PANTHER" id="PTHR43380">
    <property type="entry name" value="2-OXOISOVALERATE DEHYDROGENASE SUBUNIT ALPHA, MITOCHONDRIAL"/>
    <property type="match status" value="1"/>
</dbReference>
<dbReference type="SUPFAM" id="SSF52518">
    <property type="entry name" value="Thiamin diphosphate-binding fold (THDP-binding)"/>
    <property type="match status" value="1"/>
</dbReference>
<evidence type="ECO:0000313" key="12">
    <source>
        <dbReference type="EMBL" id="OOQ85261.1"/>
    </source>
</evidence>
<comment type="caution">
    <text evidence="12">The sequence shown here is derived from an EMBL/GenBank/DDBJ whole genome shotgun (WGS) entry which is preliminary data.</text>
</comment>
<keyword evidence="10" id="KW-0175">Coiled coil</keyword>
<dbReference type="CDD" id="cd02000">
    <property type="entry name" value="TPP_E1_PDC_ADC_BCADC"/>
    <property type="match status" value="1"/>
</dbReference>
<evidence type="ECO:0000256" key="1">
    <source>
        <dbReference type="ARBA" id="ARBA00001964"/>
    </source>
</evidence>
<evidence type="ECO:0000256" key="7">
    <source>
        <dbReference type="ARBA" id="ARBA00023002"/>
    </source>
</evidence>
<name>A0A1S9RIT6_PENBI</name>
<evidence type="ECO:0000259" key="11">
    <source>
        <dbReference type="Pfam" id="PF00676"/>
    </source>
</evidence>
<dbReference type="Proteomes" id="UP000190744">
    <property type="component" value="Unassembled WGS sequence"/>
</dbReference>
<keyword evidence="6" id="KW-0630">Potassium</keyword>
<evidence type="ECO:0000256" key="4">
    <source>
        <dbReference type="ARBA" id="ARBA00022723"/>
    </source>
</evidence>
<dbReference type="PANTHER" id="PTHR43380:SF1">
    <property type="entry name" value="2-OXOISOVALERATE DEHYDROGENASE SUBUNIT ALPHA, MITOCHONDRIAL"/>
    <property type="match status" value="1"/>
</dbReference>
<dbReference type="InterPro" id="IPR050771">
    <property type="entry name" value="Alpha-ketoacid_DH_E1_comp"/>
</dbReference>
<dbReference type="GO" id="GO:0046872">
    <property type="term" value="F:metal ion binding"/>
    <property type="evidence" value="ECO:0007669"/>
    <property type="project" value="UniProtKB-KW"/>
</dbReference>
<feature type="domain" description="Dehydrogenase E1 component" evidence="11">
    <location>
        <begin position="216"/>
        <end position="423"/>
    </location>
</feature>
<evidence type="ECO:0000256" key="2">
    <source>
        <dbReference type="ARBA" id="ARBA00004305"/>
    </source>
</evidence>
<evidence type="ECO:0000313" key="13">
    <source>
        <dbReference type="Proteomes" id="UP000190744"/>
    </source>
</evidence>
<dbReference type="EC" id="1.2.4.4" evidence="9"/>
<reference evidence="13" key="1">
    <citation type="submission" date="2015-09" db="EMBL/GenBank/DDBJ databases">
        <authorList>
            <person name="Fill T.P."/>
            <person name="Baretta J.F."/>
            <person name="de Almeida L.G."/>
            <person name="Rocha M."/>
            <person name="de Souza D.H."/>
            <person name="Malavazi I."/>
            <person name="Cerdeira L.T."/>
            <person name="Hong H."/>
            <person name="Samborskyy M."/>
            <person name="de Vasconcelos A.T."/>
            <person name="Leadlay P."/>
            <person name="Rodrigues-Filho E."/>
        </authorList>
    </citation>
    <scope>NUCLEOTIDE SEQUENCE [LARGE SCALE GENOMIC DNA]</scope>
    <source>
        <strain evidence="13">LaBioMMi 136</strain>
    </source>
</reference>
<comment type="cofactor">
    <cofactor evidence="1 9">
        <name>thiamine diphosphate</name>
        <dbReference type="ChEBI" id="CHEBI:58937"/>
    </cofactor>
</comment>
<evidence type="ECO:0000256" key="5">
    <source>
        <dbReference type="ARBA" id="ARBA00022946"/>
    </source>
</evidence>
<keyword evidence="8" id="KW-0496">Mitochondrion</keyword>
<evidence type="ECO:0000256" key="9">
    <source>
        <dbReference type="RuleBase" id="RU365014"/>
    </source>
</evidence>
<organism evidence="12 13">
    <name type="scientific">Penicillium brasilianum</name>
    <dbReference type="NCBI Taxonomy" id="104259"/>
    <lineage>
        <taxon>Eukaryota</taxon>
        <taxon>Fungi</taxon>
        <taxon>Dikarya</taxon>
        <taxon>Ascomycota</taxon>
        <taxon>Pezizomycotina</taxon>
        <taxon>Eurotiomycetes</taxon>
        <taxon>Eurotiomycetidae</taxon>
        <taxon>Eurotiales</taxon>
        <taxon>Aspergillaceae</taxon>
        <taxon>Penicillium</taxon>
    </lineage>
</organism>
<feature type="coiled-coil region" evidence="10">
    <location>
        <begin position="425"/>
        <end position="452"/>
    </location>
</feature>
<dbReference type="InterPro" id="IPR029061">
    <property type="entry name" value="THDP-binding"/>
</dbReference>
<dbReference type="Gene3D" id="3.40.50.970">
    <property type="match status" value="1"/>
</dbReference>
<dbReference type="FunFam" id="3.40.50.970:FF:000015">
    <property type="entry name" value="2-oxoisovalerate dehydrogenase subunit alpha"/>
    <property type="match status" value="1"/>
</dbReference>
<dbReference type="InterPro" id="IPR001017">
    <property type="entry name" value="DH_E1"/>
</dbReference>
<keyword evidence="7 9" id="KW-0560">Oxidoreductase</keyword>
<comment type="function">
    <text evidence="9">The branched-chain alpha-keto dehydrogenase complex catalyzes the overall conversion of alpha-keto acids to acyl-CoA and CO(2). It contains multiple copies of three enzymatic components: branched-chain alpha-keto acid decarboxylase (E1), lipoamide acyltransferase (E2) and lipoamide dehydrogenase (E3).</text>
</comment>
<protein>
    <recommendedName>
        <fullName evidence="9">2-oxoisovalerate dehydrogenase subunit alpha</fullName>
        <ecNumber evidence="9">1.2.4.4</ecNumber>
    </recommendedName>
    <alternativeName>
        <fullName evidence="9">Branched-chain alpha-keto acid dehydrogenase E1 component alpha chain</fullName>
    </alternativeName>
</protein>
<evidence type="ECO:0000256" key="8">
    <source>
        <dbReference type="ARBA" id="ARBA00023128"/>
    </source>
</evidence>
<evidence type="ECO:0000256" key="6">
    <source>
        <dbReference type="ARBA" id="ARBA00022958"/>
    </source>
</evidence>
<accession>A0A1S9RIT6</accession>
<evidence type="ECO:0000256" key="3">
    <source>
        <dbReference type="ARBA" id="ARBA00008646"/>
    </source>
</evidence>
<proteinExistence type="inferred from homology"/>
<keyword evidence="9" id="KW-0786">Thiamine pyrophosphate</keyword>
<comment type="catalytic activity">
    <reaction evidence="9">
        <text>N(6)-[(R)-lipoyl]-L-lysyl-[protein] + 3-methyl-2-oxobutanoate + H(+) = N(6)-[(R)-S(8)-2-methylpropanoyldihydrolipoyl]-L-lysyl-[protein] + CO2</text>
        <dbReference type="Rhea" id="RHEA:13457"/>
        <dbReference type="Rhea" id="RHEA-COMP:10474"/>
        <dbReference type="Rhea" id="RHEA-COMP:10497"/>
        <dbReference type="ChEBI" id="CHEBI:11851"/>
        <dbReference type="ChEBI" id="CHEBI:15378"/>
        <dbReference type="ChEBI" id="CHEBI:16526"/>
        <dbReference type="ChEBI" id="CHEBI:83099"/>
        <dbReference type="ChEBI" id="CHEBI:83142"/>
        <dbReference type="EC" id="1.2.4.4"/>
    </reaction>
</comment>
<sequence length="470" mass="52870">MSSRALLQRSWRATRSSPRVVTPLLTYSARRWGSISQRPGSDRVLFPGAVNSKFTTEMTFLKASDLPAIPTYRVIDSDGELVDKSRGPPDVSDEEVLTWYKNMLTVSIMDVVMFEAQRQGRLSFYMVSAGEEGIAVGSAAALTPDDVVFAQYREAGVFQQRGFTLKNFMGQLFANCNDTGKGRNMPVHYGQNYPRMVSPAQEFLCPDLDADHAKHTISSPLATQIPQAAGAAYALKMQDLQDPNRDRRIVACYFGEGAASEGDFHAALNIAATRSCPVVFVCRNNGFAISTPTLEQYRGDGIASRGVGYGIDTIRVDGNDVFAVNEAMKEARQRALSDGGRPVLIEAMSYRVSHHSTSDDSFAYRARVEVEDWKRRDNPIIRLRKWLENKGLWNEDMEQETRDSMRKAVLKEFSEAEREKKPPLREAFTDVYEELTEEAKEQMKELKRILETYPDEYDLRPYKDGAKGLD</sequence>
<evidence type="ECO:0000256" key="10">
    <source>
        <dbReference type="SAM" id="Coils"/>
    </source>
</evidence>
<dbReference type="AlphaFoldDB" id="A0A1S9RIT6"/>
<feature type="domain" description="Dehydrogenase E1 component" evidence="11">
    <location>
        <begin position="101"/>
        <end position="197"/>
    </location>
</feature>
<comment type="similarity">
    <text evidence="3 9">Belongs to the BCKDHA family.</text>
</comment>
<dbReference type="EMBL" id="LJBN01000170">
    <property type="protein sequence ID" value="OOQ85261.1"/>
    <property type="molecule type" value="Genomic_DNA"/>
</dbReference>